<feature type="domain" description="Transposase zinc-ribbon" evidence="1">
    <location>
        <begin position="19"/>
        <end position="67"/>
    </location>
</feature>
<dbReference type="EMBL" id="VDUZ01000041">
    <property type="protein sequence ID" value="TXL71593.1"/>
    <property type="molecule type" value="Genomic_DNA"/>
</dbReference>
<proteinExistence type="predicted"/>
<dbReference type="InterPro" id="IPR024442">
    <property type="entry name" value="Transposase_Zn_ribbon"/>
</dbReference>
<gene>
    <name evidence="2" type="ORF">FHP25_29075</name>
</gene>
<sequence>MSSTGIGTVGDINLSPFQNEEAAYRFVEQCVWPEGPVCPRCGGSKRVRPLRGRSVRMGAYKCYACRKPFTVKVGTILESSNLPMRKWLQAIFLTSREGERLDANTLHHALDVAPRTASYVLQRVQSALSAAEQPVQRPRDDSGQS</sequence>
<name>A0A5C8PE39_9HYPH</name>
<dbReference type="OrthoDB" id="271821at2"/>
<organism evidence="2 3">
    <name type="scientific">Vineibacter terrae</name>
    <dbReference type="NCBI Taxonomy" id="2586908"/>
    <lineage>
        <taxon>Bacteria</taxon>
        <taxon>Pseudomonadati</taxon>
        <taxon>Pseudomonadota</taxon>
        <taxon>Alphaproteobacteria</taxon>
        <taxon>Hyphomicrobiales</taxon>
        <taxon>Vineibacter</taxon>
    </lineage>
</organism>
<dbReference type="Pfam" id="PF12760">
    <property type="entry name" value="Zn_ribbon_IS1595"/>
    <property type="match status" value="1"/>
</dbReference>
<evidence type="ECO:0000259" key="1">
    <source>
        <dbReference type="Pfam" id="PF12760"/>
    </source>
</evidence>
<reference evidence="2 3" key="1">
    <citation type="submission" date="2019-06" db="EMBL/GenBank/DDBJ databases">
        <title>New taxonomy in bacterial strain CC-CFT640, isolated from vineyard.</title>
        <authorList>
            <person name="Lin S.-Y."/>
            <person name="Tsai C.-F."/>
            <person name="Young C.-C."/>
        </authorList>
    </citation>
    <scope>NUCLEOTIDE SEQUENCE [LARGE SCALE GENOMIC DNA]</scope>
    <source>
        <strain evidence="2 3">CC-CFT640</strain>
    </source>
</reference>
<comment type="caution">
    <text evidence="2">The sequence shown here is derived from an EMBL/GenBank/DDBJ whole genome shotgun (WGS) entry which is preliminary data.</text>
</comment>
<evidence type="ECO:0000313" key="2">
    <source>
        <dbReference type="EMBL" id="TXL71593.1"/>
    </source>
</evidence>
<keyword evidence="3" id="KW-1185">Reference proteome</keyword>
<evidence type="ECO:0000313" key="3">
    <source>
        <dbReference type="Proteomes" id="UP000321638"/>
    </source>
</evidence>
<protein>
    <submittedName>
        <fullName evidence="2">Transposase</fullName>
    </submittedName>
</protein>
<dbReference type="Proteomes" id="UP000321638">
    <property type="component" value="Unassembled WGS sequence"/>
</dbReference>
<accession>A0A5C8PE39</accession>
<dbReference type="AlphaFoldDB" id="A0A5C8PE39"/>